<name>A0A0C1GZ53_9NEIS</name>
<sequence length="38" mass="4476">MVLEKVLYDMTRCSQDMGFSQVYLNLGIWISDDLICFK</sequence>
<accession>A0A0C1GZ53</accession>
<dbReference type="AlphaFoldDB" id="A0A0C1GZ53"/>
<proteinExistence type="predicted"/>
<protein>
    <submittedName>
        <fullName evidence="1">Uncharacterized protein</fullName>
    </submittedName>
</protein>
<evidence type="ECO:0000313" key="1">
    <source>
        <dbReference type="EMBL" id="KIC07097.1"/>
    </source>
</evidence>
<comment type="caution">
    <text evidence="1">The sequence shown here is derived from an EMBL/GenBank/DDBJ whole genome shotgun (WGS) entry which is preliminary data.</text>
</comment>
<gene>
    <name evidence="1" type="ORF">MCC93_15490</name>
</gene>
<dbReference type="Proteomes" id="UP000031390">
    <property type="component" value="Unassembled WGS sequence"/>
</dbReference>
<evidence type="ECO:0000313" key="2">
    <source>
        <dbReference type="Proteomes" id="UP000031390"/>
    </source>
</evidence>
<organism evidence="1 2">
    <name type="scientific">Morococcus cerebrosus</name>
    <dbReference type="NCBI Taxonomy" id="1056807"/>
    <lineage>
        <taxon>Bacteria</taxon>
        <taxon>Pseudomonadati</taxon>
        <taxon>Pseudomonadota</taxon>
        <taxon>Betaproteobacteria</taxon>
        <taxon>Neisseriales</taxon>
        <taxon>Neisseriaceae</taxon>
        <taxon>Morococcus</taxon>
    </lineage>
</organism>
<reference evidence="1 2" key="1">
    <citation type="submission" date="2014-12" db="EMBL/GenBank/DDBJ databases">
        <title>Genome sequence of Morococcus cerebrosus.</title>
        <authorList>
            <person name="Shin S.-K."/>
            <person name="Yi H."/>
        </authorList>
    </citation>
    <scope>NUCLEOTIDE SEQUENCE [LARGE SCALE GENOMIC DNA]</scope>
    <source>
        <strain evidence="1 2">CIP 81.93</strain>
    </source>
</reference>
<dbReference type="EMBL" id="JUFZ01000069">
    <property type="protein sequence ID" value="KIC07097.1"/>
    <property type="molecule type" value="Genomic_DNA"/>
</dbReference>